<proteinExistence type="predicted"/>
<keyword evidence="2" id="KW-1185">Reference proteome</keyword>
<name>A0ABW1ZQX7_9DEIO</name>
<organism evidence="1 2">
    <name type="scientific">Deinococcus multiflagellatus</name>
    <dbReference type="NCBI Taxonomy" id="1656887"/>
    <lineage>
        <taxon>Bacteria</taxon>
        <taxon>Thermotogati</taxon>
        <taxon>Deinococcota</taxon>
        <taxon>Deinococci</taxon>
        <taxon>Deinococcales</taxon>
        <taxon>Deinococcaceae</taxon>
        <taxon>Deinococcus</taxon>
    </lineage>
</organism>
<reference evidence="2" key="1">
    <citation type="journal article" date="2019" name="Int. J. Syst. Evol. Microbiol.">
        <title>The Global Catalogue of Microorganisms (GCM) 10K type strain sequencing project: providing services to taxonomists for standard genome sequencing and annotation.</title>
        <authorList>
            <consortium name="The Broad Institute Genomics Platform"/>
            <consortium name="The Broad Institute Genome Sequencing Center for Infectious Disease"/>
            <person name="Wu L."/>
            <person name="Ma J."/>
        </authorList>
    </citation>
    <scope>NUCLEOTIDE SEQUENCE [LARGE SCALE GENOMIC DNA]</scope>
    <source>
        <strain evidence="2">CCUG 63830</strain>
    </source>
</reference>
<accession>A0ABW1ZQX7</accession>
<dbReference type="Proteomes" id="UP001596317">
    <property type="component" value="Unassembled WGS sequence"/>
</dbReference>
<evidence type="ECO:0000313" key="1">
    <source>
        <dbReference type="EMBL" id="MFC6662882.1"/>
    </source>
</evidence>
<dbReference type="RefSeq" id="WP_224611835.1">
    <property type="nucleotide sequence ID" value="NZ_JAIQXV010000020.1"/>
</dbReference>
<sequence length="149" mass="16868">MNTNLIKLAEEHVDHFLELLANVRDGEEVKRTEILLSADCTEPGWEVSAGDDYVDIAPRMGCGFSEHCCGKLLTVITERVYARGGSFRMYLTEPQPVRCIVSGEVLYLERRWRVQLAVPGQRRGEHFNRYPGVAALIAYLRAWDAVPCN</sequence>
<comment type="caution">
    <text evidence="1">The sequence shown here is derived from an EMBL/GenBank/DDBJ whole genome shotgun (WGS) entry which is preliminary data.</text>
</comment>
<evidence type="ECO:0000313" key="2">
    <source>
        <dbReference type="Proteomes" id="UP001596317"/>
    </source>
</evidence>
<protein>
    <submittedName>
        <fullName evidence="1">Uncharacterized protein</fullName>
    </submittedName>
</protein>
<dbReference type="EMBL" id="JBHSWB010000002">
    <property type="protein sequence ID" value="MFC6662882.1"/>
    <property type="molecule type" value="Genomic_DNA"/>
</dbReference>
<gene>
    <name evidence="1" type="ORF">ACFP90_22835</name>
</gene>